<proteinExistence type="predicted"/>
<keyword evidence="3" id="KW-1185">Reference proteome</keyword>
<evidence type="ECO:0000313" key="2">
    <source>
        <dbReference type="EMBL" id="ORA20102.1"/>
    </source>
</evidence>
<evidence type="ECO:0000256" key="1">
    <source>
        <dbReference type="SAM" id="MobiDB-lite"/>
    </source>
</evidence>
<sequence>MRVRGLGPAGATAHEGPAGATADETASGAATDEAATRTATDLLNVDCHGRKVSAKSSADKKLGLNDSNHFGSPSP</sequence>
<accession>A0A1W9ZQJ0</accession>
<protein>
    <submittedName>
        <fullName evidence="2">Uncharacterized protein</fullName>
    </submittedName>
</protein>
<organism evidence="2 3">
    <name type="scientific">Mycobacterium arosiense ATCC BAA-1401 = DSM 45069</name>
    <dbReference type="NCBI Taxonomy" id="1265311"/>
    <lineage>
        <taxon>Bacteria</taxon>
        <taxon>Bacillati</taxon>
        <taxon>Actinomycetota</taxon>
        <taxon>Actinomycetes</taxon>
        <taxon>Mycobacteriales</taxon>
        <taxon>Mycobacteriaceae</taxon>
        <taxon>Mycobacterium</taxon>
        <taxon>Mycobacterium avium complex (MAC)</taxon>
    </lineage>
</organism>
<feature type="region of interest" description="Disordered" evidence="1">
    <location>
        <begin position="52"/>
        <end position="75"/>
    </location>
</feature>
<gene>
    <name evidence="2" type="ORF">BST14_02960</name>
</gene>
<name>A0A1W9ZQJ0_MYCAI</name>
<feature type="compositionally biased region" description="Polar residues" evidence="1">
    <location>
        <begin position="65"/>
        <end position="75"/>
    </location>
</feature>
<reference evidence="2 3" key="1">
    <citation type="submission" date="2016-12" db="EMBL/GenBank/DDBJ databases">
        <title>The new phylogeny of genus Mycobacterium.</title>
        <authorList>
            <person name="Tortoli E."/>
            <person name="Trovato A."/>
            <person name="Cirillo D.M."/>
        </authorList>
    </citation>
    <scope>NUCLEOTIDE SEQUENCE [LARGE SCALE GENOMIC DNA]</scope>
    <source>
        <strain evidence="2 3">DSM 45069</strain>
    </source>
</reference>
<dbReference type="AlphaFoldDB" id="A0A1W9ZQJ0"/>
<feature type="region of interest" description="Disordered" evidence="1">
    <location>
        <begin position="1"/>
        <end position="34"/>
    </location>
</feature>
<evidence type="ECO:0000313" key="3">
    <source>
        <dbReference type="Proteomes" id="UP000192707"/>
    </source>
</evidence>
<comment type="caution">
    <text evidence="2">The sequence shown here is derived from an EMBL/GenBank/DDBJ whole genome shotgun (WGS) entry which is preliminary data.</text>
</comment>
<dbReference type="EMBL" id="MVHG01000004">
    <property type="protein sequence ID" value="ORA20102.1"/>
    <property type="molecule type" value="Genomic_DNA"/>
</dbReference>
<dbReference type="Proteomes" id="UP000192707">
    <property type="component" value="Unassembled WGS sequence"/>
</dbReference>